<organism evidence="2 3">
    <name type="scientific">Hungatella hathewayi</name>
    <dbReference type="NCBI Taxonomy" id="154046"/>
    <lineage>
        <taxon>Bacteria</taxon>
        <taxon>Bacillati</taxon>
        <taxon>Bacillota</taxon>
        <taxon>Clostridia</taxon>
        <taxon>Lachnospirales</taxon>
        <taxon>Lachnospiraceae</taxon>
        <taxon>Hungatella</taxon>
    </lineage>
</organism>
<name>A0A374NX48_9FIRM</name>
<sequence length="267" mass="31304">MLTGIYTKNRHGKNIYMFRVGVYPFKIWLYVLNSREAAEASHRQIAGIKSEVDTIFAFIRAGLEYDKIEPHAKILAELVRGTWPPDKLYDYLKMLFLLSGPEEEKWFCYVALCRLALYKDTGYMQSPVIRRYEERFAYIEERLQVEGKLLELAYAQVARDTGFRLSEMDFLEWEDVVYPKIMLRIPRKTSNENMFGLISEKTYETLQKLDHPSQRIFNNAGKHLRMNISSVSDGDFRFTDYRQCYQLKVIWNEILNSTGPVSGKGKA</sequence>
<dbReference type="Proteomes" id="UP000263014">
    <property type="component" value="Unassembled WGS sequence"/>
</dbReference>
<evidence type="ECO:0000313" key="3">
    <source>
        <dbReference type="Proteomes" id="UP000263014"/>
    </source>
</evidence>
<evidence type="ECO:0000313" key="1">
    <source>
        <dbReference type="EMBL" id="GKG98508.1"/>
    </source>
</evidence>
<accession>A0A374NX48</accession>
<reference evidence="2 3" key="1">
    <citation type="submission" date="2018-08" db="EMBL/GenBank/DDBJ databases">
        <title>A genome reference for cultivated species of the human gut microbiota.</title>
        <authorList>
            <person name="Zou Y."/>
            <person name="Xue W."/>
            <person name="Luo G."/>
        </authorList>
    </citation>
    <scope>NUCLEOTIDE SEQUENCE [LARGE SCALE GENOMIC DNA]</scope>
    <source>
        <strain evidence="2 3">TM09-12</strain>
    </source>
</reference>
<comment type="caution">
    <text evidence="2">The sequence shown here is derived from an EMBL/GenBank/DDBJ whole genome shotgun (WGS) entry which is preliminary data.</text>
</comment>
<evidence type="ECO:0000313" key="2">
    <source>
        <dbReference type="EMBL" id="RGI95223.1"/>
    </source>
</evidence>
<dbReference type="GO" id="GO:0003677">
    <property type="term" value="F:DNA binding"/>
    <property type="evidence" value="ECO:0007669"/>
    <property type="project" value="InterPro"/>
</dbReference>
<proteinExistence type="predicted"/>
<protein>
    <submittedName>
        <fullName evidence="2">Uncharacterized protein</fullName>
    </submittedName>
</protein>
<dbReference type="EMBL" id="BQNJ01000001">
    <property type="protein sequence ID" value="GKG98508.1"/>
    <property type="molecule type" value="Genomic_DNA"/>
</dbReference>
<reference evidence="1" key="2">
    <citation type="submission" date="2022-01" db="EMBL/GenBank/DDBJ databases">
        <title>Novel bile acid biosynthetic pathways are enriched in the microbiome of centenarians.</title>
        <authorList>
            <person name="Sato Y."/>
            <person name="Atarashi K."/>
            <person name="Plichta R.D."/>
            <person name="Arai Y."/>
            <person name="Sasajima S."/>
            <person name="Kearney M.S."/>
            <person name="Suda W."/>
            <person name="Takeshita K."/>
            <person name="Sasaki T."/>
            <person name="Okamoto S."/>
            <person name="Skelly N.A."/>
            <person name="Okamura Y."/>
            <person name="Vlamakis H."/>
            <person name="Li Y."/>
            <person name="Tanoue T."/>
            <person name="Takei H."/>
            <person name="Nittono H."/>
            <person name="Narushima S."/>
            <person name="Irie J."/>
            <person name="Itoh H."/>
            <person name="Moriya K."/>
            <person name="Sugiura Y."/>
            <person name="Suematsu M."/>
            <person name="Moritoki N."/>
            <person name="Shibata S."/>
            <person name="Littman R.D."/>
            <person name="Fischbach A.M."/>
            <person name="Uwamino Y."/>
            <person name="Inoue T."/>
            <person name="Honda A."/>
            <person name="Hattori M."/>
            <person name="Murai T."/>
            <person name="Xavier J.R."/>
            <person name="Hirose N."/>
            <person name="Honda K."/>
        </authorList>
    </citation>
    <scope>NUCLEOTIDE SEQUENCE</scope>
    <source>
        <strain evidence="1">CE91-St55</strain>
    </source>
</reference>
<dbReference type="SUPFAM" id="SSF56349">
    <property type="entry name" value="DNA breaking-rejoining enzymes"/>
    <property type="match status" value="1"/>
</dbReference>
<dbReference type="InterPro" id="IPR011010">
    <property type="entry name" value="DNA_brk_join_enz"/>
</dbReference>
<dbReference type="AlphaFoldDB" id="A0A374NX48"/>
<dbReference type="EMBL" id="QSON01000033">
    <property type="protein sequence ID" value="RGI95223.1"/>
    <property type="molecule type" value="Genomic_DNA"/>
</dbReference>
<gene>
    <name evidence="1" type="ORF">CE91St55_04900</name>
    <name evidence="2" type="ORF">DXD79_32400</name>
</gene>
<dbReference type="Proteomes" id="UP001055091">
    <property type="component" value="Unassembled WGS sequence"/>
</dbReference>